<dbReference type="GO" id="GO:0005634">
    <property type="term" value="C:nucleus"/>
    <property type="evidence" value="ECO:0007669"/>
    <property type="project" value="UniProtKB-SubCell"/>
</dbReference>
<dbReference type="Gene3D" id="6.10.250.1630">
    <property type="match status" value="1"/>
</dbReference>
<feature type="compositionally biased region" description="Polar residues" evidence="16">
    <location>
        <begin position="932"/>
        <end position="951"/>
    </location>
</feature>
<evidence type="ECO:0000256" key="11">
    <source>
        <dbReference type="ARBA" id="ARBA00023125"/>
    </source>
</evidence>
<dbReference type="InParanoid" id="A0A409VVY8"/>
<dbReference type="FunFam" id="3.40.50.10190:FF:000011">
    <property type="entry name" value="DNA repair protein REV1"/>
    <property type="match status" value="1"/>
</dbReference>
<evidence type="ECO:0000256" key="16">
    <source>
        <dbReference type="SAM" id="MobiDB-lite"/>
    </source>
</evidence>
<evidence type="ECO:0000256" key="12">
    <source>
        <dbReference type="ARBA" id="ARBA00023204"/>
    </source>
</evidence>
<dbReference type="FunFam" id="3.30.1490.100:FF:000001">
    <property type="entry name" value="DNA repair protein REV1"/>
    <property type="match status" value="1"/>
</dbReference>
<keyword evidence="6" id="KW-0808">Transferase</keyword>
<dbReference type="InterPro" id="IPR043502">
    <property type="entry name" value="DNA/RNA_pol_sf"/>
</dbReference>
<feature type="compositionally biased region" description="Low complexity" evidence="16">
    <location>
        <begin position="242"/>
        <end position="252"/>
    </location>
</feature>
<dbReference type="InterPro" id="IPR036775">
    <property type="entry name" value="DNA_pol_Y-fam_lit_finger_sf"/>
</dbReference>
<dbReference type="EMBL" id="NHYE01005542">
    <property type="protein sequence ID" value="PPQ70407.1"/>
    <property type="molecule type" value="Genomic_DNA"/>
</dbReference>
<dbReference type="SMART" id="SM00292">
    <property type="entry name" value="BRCT"/>
    <property type="match status" value="1"/>
</dbReference>
<dbReference type="Proteomes" id="UP000284706">
    <property type="component" value="Unassembled WGS sequence"/>
</dbReference>
<dbReference type="GO" id="GO:0017125">
    <property type="term" value="F:deoxycytidyl transferase activity"/>
    <property type="evidence" value="ECO:0007669"/>
    <property type="project" value="TreeGrafter"/>
</dbReference>
<keyword evidence="9" id="KW-0227">DNA damage</keyword>
<feature type="domain" description="UmuC" evidence="18">
    <location>
        <begin position="426"/>
        <end position="624"/>
    </location>
</feature>
<dbReference type="Pfam" id="PF16589">
    <property type="entry name" value="BRCT_2"/>
    <property type="match status" value="1"/>
</dbReference>
<organism evidence="19 20">
    <name type="scientific">Gymnopilus dilepis</name>
    <dbReference type="NCBI Taxonomy" id="231916"/>
    <lineage>
        <taxon>Eukaryota</taxon>
        <taxon>Fungi</taxon>
        <taxon>Dikarya</taxon>
        <taxon>Basidiomycota</taxon>
        <taxon>Agaricomycotina</taxon>
        <taxon>Agaricomycetes</taxon>
        <taxon>Agaricomycetidae</taxon>
        <taxon>Agaricales</taxon>
        <taxon>Agaricineae</taxon>
        <taxon>Hymenogastraceae</taxon>
        <taxon>Gymnopilus</taxon>
    </lineage>
</organism>
<reference evidence="19 20" key="1">
    <citation type="journal article" date="2018" name="Evol. Lett.">
        <title>Horizontal gene cluster transfer increased hallucinogenic mushroom diversity.</title>
        <authorList>
            <person name="Reynolds H.T."/>
            <person name="Vijayakumar V."/>
            <person name="Gluck-Thaler E."/>
            <person name="Korotkin H.B."/>
            <person name="Matheny P.B."/>
            <person name="Slot J.C."/>
        </authorList>
    </citation>
    <scope>NUCLEOTIDE SEQUENCE [LARGE SCALE GENOMIC DNA]</scope>
    <source>
        <strain evidence="19 20">SRW20</strain>
    </source>
</reference>
<feature type="domain" description="BRCT" evidence="17">
    <location>
        <begin position="130"/>
        <end position="218"/>
    </location>
</feature>
<evidence type="ECO:0000313" key="20">
    <source>
        <dbReference type="Proteomes" id="UP000284706"/>
    </source>
</evidence>
<dbReference type="Gene3D" id="3.30.70.270">
    <property type="match status" value="1"/>
</dbReference>
<feature type="region of interest" description="Disordered" evidence="16">
    <location>
        <begin position="273"/>
        <end position="316"/>
    </location>
</feature>
<evidence type="ECO:0000259" key="17">
    <source>
        <dbReference type="PROSITE" id="PS50172"/>
    </source>
</evidence>
<dbReference type="InterPro" id="IPR043128">
    <property type="entry name" value="Rev_trsase/Diguanyl_cyclase"/>
</dbReference>
<dbReference type="InterPro" id="IPR031991">
    <property type="entry name" value="Rev1_C"/>
</dbReference>
<dbReference type="GO" id="GO:0046872">
    <property type="term" value="F:metal ion binding"/>
    <property type="evidence" value="ECO:0007669"/>
    <property type="project" value="UniProtKB-KW"/>
</dbReference>
<evidence type="ECO:0000256" key="2">
    <source>
        <dbReference type="ARBA" id="ARBA00004123"/>
    </source>
</evidence>
<evidence type="ECO:0000256" key="7">
    <source>
        <dbReference type="ARBA" id="ARBA00022695"/>
    </source>
</evidence>
<comment type="cofactor">
    <cofactor evidence="1">
        <name>Mg(2+)</name>
        <dbReference type="ChEBI" id="CHEBI:18420"/>
    </cofactor>
</comment>
<feature type="compositionally biased region" description="Basic and acidic residues" evidence="16">
    <location>
        <begin position="41"/>
        <end position="52"/>
    </location>
</feature>
<dbReference type="SUPFAM" id="SSF56672">
    <property type="entry name" value="DNA/RNA polymerases"/>
    <property type="match status" value="1"/>
</dbReference>
<evidence type="ECO:0000256" key="9">
    <source>
        <dbReference type="ARBA" id="ARBA00022763"/>
    </source>
</evidence>
<dbReference type="InterPro" id="IPR036420">
    <property type="entry name" value="BRCT_dom_sf"/>
</dbReference>
<feature type="compositionally biased region" description="Polar residues" evidence="16">
    <location>
        <begin position="384"/>
        <end position="394"/>
    </location>
</feature>
<dbReference type="SUPFAM" id="SSF100879">
    <property type="entry name" value="Lesion bypass DNA polymerase (Y-family), little finger domain"/>
    <property type="match status" value="1"/>
</dbReference>
<feature type="region of interest" description="Disordered" evidence="16">
    <location>
        <begin position="825"/>
        <end position="861"/>
    </location>
</feature>
<gene>
    <name evidence="19" type="ORF">CVT26_013824</name>
</gene>
<name>A0A409VVY8_9AGAR</name>
<keyword evidence="12" id="KW-0234">DNA repair</keyword>
<dbReference type="InterPro" id="IPR001357">
    <property type="entry name" value="BRCT_dom"/>
</dbReference>
<evidence type="ECO:0000313" key="19">
    <source>
        <dbReference type="EMBL" id="PPQ70407.1"/>
    </source>
</evidence>
<keyword evidence="7" id="KW-0548">Nucleotidyltransferase</keyword>
<evidence type="ECO:0000256" key="10">
    <source>
        <dbReference type="ARBA" id="ARBA00022842"/>
    </source>
</evidence>
<dbReference type="GO" id="GO:0003887">
    <property type="term" value="F:DNA-directed DNA polymerase activity"/>
    <property type="evidence" value="ECO:0007669"/>
    <property type="project" value="InterPro"/>
</dbReference>
<dbReference type="GO" id="GO:0003684">
    <property type="term" value="F:damaged DNA binding"/>
    <property type="evidence" value="ECO:0007669"/>
    <property type="project" value="InterPro"/>
</dbReference>
<evidence type="ECO:0000256" key="3">
    <source>
        <dbReference type="ARBA" id="ARBA00010945"/>
    </source>
</evidence>
<dbReference type="Gene3D" id="1.10.150.20">
    <property type="entry name" value="5' to 3' exonuclease, C-terminal subdomain"/>
    <property type="match status" value="1"/>
</dbReference>
<dbReference type="PROSITE" id="PS50172">
    <property type="entry name" value="BRCT"/>
    <property type="match status" value="1"/>
</dbReference>
<feature type="region of interest" description="Disordered" evidence="16">
    <location>
        <begin position="1"/>
        <end position="96"/>
    </location>
</feature>
<feature type="compositionally biased region" description="Low complexity" evidence="16">
    <location>
        <begin position="825"/>
        <end position="840"/>
    </location>
</feature>
<feature type="region of interest" description="Disordered" evidence="16">
    <location>
        <begin position="897"/>
        <end position="951"/>
    </location>
</feature>
<evidence type="ECO:0000256" key="4">
    <source>
        <dbReference type="ARBA" id="ARBA00020399"/>
    </source>
</evidence>
<evidence type="ECO:0000256" key="6">
    <source>
        <dbReference type="ARBA" id="ARBA00022679"/>
    </source>
</evidence>
<dbReference type="PANTHER" id="PTHR45990">
    <property type="entry name" value="DNA REPAIR PROTEIN REV1"/>
    <property type="match status" value="1"/>
</dbReference>
<protein>
    <recommendedName>
        <fullName evidence="4">DNA repair protein REV1</fullName>
    </recommendedName>
    <alternativeName>
        <fullName evidence="15">Reversionless protein 1</fullName>
    </alternativeName>
</protein>
<dbReference type="Pfam" id="PF11799">
    <property type="entry name" value="IMS_C"/>
    <property type="match status" value="1"/>
</dbReference>
<dbReference type="Gene3D" id="6.10.250.1490">
    <property type="match status" value="1"/>
</dbReference>
<dbReference type="Pfam" id="PF21999">
    <property type="entry name" value="IMS_HHH_1"/>
    <property type="match status" value="1"/>
</dbReference>
<keyword evidence="5" id="KW-0237">DNA synthesis</keyword>
<dbReference type="Gene3D" id="3.40.50.10190">
    <property type="entry name" value="BRCT domain"/>
    <property type="match status" value="1"/>
</dbReference>
<dbReference type="Pfam" id="PF16727">
    <property type="entry name" value="REV1_C"/>
    <property type="match status" value="1"/>
</dbReference>
<accession>A0A409VVY8</accession>
<evidence type="ECO:0000256" key="13">
    <source>
        <dbReference type="ARBA" id="ARBA00023242"/>
    </source>
</evidence>
<dbReference type="CDD" id="cd01701">
    <property type="entry name" value="PolY_Rev1"/>
    <property type="match status" value="1"/>
</dbReference>
<dbReference type="InterPro" id="IPR053848">
    <property type="entry name" value="IMS_HHH_1"/>
</dbReference>
<dbReference type="GO" id="GO:0070987">
    <property type="term" value="P:error-free translesion synthesis"/>
    <property type="evidence" value="ECO:0007669"/>
    <property type="project" value="UniProtKB-ARBA"/>
</dbReference>
<dbReference type="PROSITE" id="PS50173">
    <property type="entry name" value="UMUC"/>
    <property type="match status" value="1"/>
</dbReference>
<evidence type="ECO:0000256" key="5">
    <source>
        <dbReference type="ARBA" id="ARBA00022634"/>
    </source>
</evidence>
<dbReference type="SUPFAM" id="SSF52113">
    <property type="entry name" value="BRCT domain"/>
    <property type="match status" value="1"/>
</dbReference>
<comment type="subcellular location">
    <subcellularLocation>
        <location evidence="2">Nucleus</location>
    </subcellularLocation>
</comment>
<keyword evidence="20" id="KW-1185">Reference proteome</keyword>
<feature type="region of interest" description="Disordered" evidence="16">
    <location>
        <begin position="229"/>
        <end position="253"/>
    </location>
</feature>
<evidence type="ECO:0000256" key="8">
    <source>
        <dbReference type="ARBA" id="ARBA00022723"/>
    </source>
</evidence>
<dbReference type="Gene3D" id="3.40.1170.60">
    <property type="match status" value="1"/>
</dbReference>
<proteinExistence type="inferred from homology"/>
<dbReference type="InterPro" id="IPR017961">
    <property type="entry name" value="DNA_pol_Y-fam_little_finger"/>
</dbReference>
<comment type="caution">
    <text evidence="19">The sequence shown here is derived from an EMBL/GenBank/DDBJ whole genome shotgun (WGS) entry which is preliminary data.</text>
</comment>
<dbReference type="CDD" id="cd19318">
    <property type="entry name" value="Rev1_UBM2"/>
    <property type="match status" value="1"/>
</dbReference>
<dbReference type="STRING" id="231916.A0A409VVY8"/>
<evidence type="ECO:0000259" key="18">
    <source>
        <dbReference type="PROSITE" id="PS50173"/>
    </source>
</evidence>
<sequence length="1200" mass="133046">MPIVPVGSQSNSSDYFESDDPDFLEALGNAVLPGDLPLDTKNAEDDSHHDASEDLEPLLPSTQPSLKRRYSAYRLSDDDEPPPDQAPRKDDSDDDIYGAAHFGDFGEYMRRKRAKLQIQNAAISQTGDGLKSQIFKGIAIYINGWTRPSVQELRRLIVEHGGIFQPYLDQKALVTHIVTCSLTPAKLREFKYMKVVRPEWIVESVEKGTLQPWRSYIYVHEERIEAAQGAKGKQTALIDQPSRTSSNSSTSSYPIVTQNTMAAQTTFKPSASKSAASSFLRPSKPLPAPDPLYTTDPGNKRDAARVPGYAADKSNPNAQRVMANPEWRKAHTSVSSAFIDGYYKNSRLHHLSTWKAELKNLVQEAQERAESGKFDGHVGKVTSEADTGSASTGAGVSMRGAELVKKSPGSKWKGKGKAVDDEERVIMHCDFDCFFVSAGLVSRPELKGKPVVVCHSQGAQGGASSTSEIASSSYEAREFGIRNGMSLQQARQLCPQVITIPYEFERYKEFSLQFYTVLMAHADDLQAVSVDEALIDVTSTVKQLREQSGLDGSAHDYARDFAETIRAQVRKATSCEISIGIAHNILLARLATRRAKPAGSYHLLPSEVPDFLAPLTISDLHGFGWSTKQKAQEKLGVVSLGELAKKSKGVLMDALGRSTGETLYNAIRGIDDKKLESDKPRKSVSCEINYGIRFENNEQAETFIYQMAAEVKKRLDAIDMLGRSLTLKIMKRDPTAPVEPPKFLGHGACDLFNKQTPLIGPGGKATSDDQVIGSTAWRLLKSFNFDPKELRGIGIQVQKLESASASSRAPPGQKTLTFGVKPISSTTSAGAGTSTGAGVAQTRVPVRAPSATKDEDVPMGDPVKPSTGQFDLPSLSQVDRSVFDALPRDIREELENEYKRRSEASSTSIAGPVPPAQNKHVSFASPKKQFSRRSATPSIFPQNPSNKGGNVKRITQQLAPRSRAGLSPHKSALHMWALKLREKYEKKKKQGVKITDQALRDLNLDPEVFRALPTKVQREQLVMARIIKDKGRLPSPPAERKILKPKKHELPPGFVVYRAPKPKARHIQPPFLRQQGKNKGEKLYFTETDDIQRIVETWVMTYQHWAPKDKDVEFLAKYLVQSVDRAKATDVGVERAVAVMKWWLVLLRRLFGAYEYLDEEDLESSQRNLVAEAWWDACHRVQDQMDEVTRKRFGGRLSYD</sequence>
<dbReference type="OrthoDB" id="427711at2759"/>
<dbReference type="FunCoup" id="A0A409VVY8">
    <property type="interactions" value="324"/>
</dbReference>
<dbReference type="Gene3D" id="3.30.1490.100">
    <property type="entry name" value="DNA polymerase, Y-family, little finger domain"/>
    <property type="match status" value="1"/>
</dbReference>
<feature type="region of interest" description="Disordered" evidence="16">
    <location>
        <begin position="376"/>
        <end position="396"/>
    </location>
</feature>
<dbReference type="InterPro" id="IPR001126">
    <property type="entry name" value="UmuC"/>
</dbReference>
<comment type="function">
    <text evidence="14">Deoxycytidyl transferase involved in DNA repair. Transfers a dCMP residue from dCTP to the 3'-end of a DNA primer in a template-dependent reaction. May assist in the first step in the bypass of abasic lesions by the insertion of a nucleotide opposite the lesion. Required for normal induction of mutations by physical and chemical agents. Involved in mitochondrial DNA mutagenesis.</text>
</comment>
<dbReference type="AlphaFoldDB" id="A0A409VVY8"/>
<dbReference type="GO" id="GO:0006281">
    <property type="term" value="P:DNA repair"/>
    <property type="evidence" value="ECO:0007669"/>
    <property type="project" value="UniProtKB-KW"/>
</dbReference>
<keyword evidence="13" id="KW-0539">Nucleus</keyword>
<keyword evidence="8" id="KW-0479">Metal-binding</keyword>
<dbReference type="Pfam" id="PF00817">
    <property type="entry name" value="IMS"/>
    <property type="match status" value="1"/>
</dbReference>
<comment type="similarity">
    <text evidence="3">Belongs to the DNA polymerase type-Y family.</text>
</comment>
<evidence type="ECO:0000256" key="15">
    <source>
        <dbReference type="ARBA" id="ARBA00081902"/>
    </source>
</evidence>
<keyword evidence="10" id="KW-0460">Magnesium</keyword>
<dbReference type="InterPro" id="IPR047346">
    <property type="entry name" value="Rev1_UBM1/2"/>
</dbReference>
<dbReference type="GO" id="GO:0042276">
    <property type="term" value="P:error-prone translesion synthesis"/>
    <property type="evidence" value="ECO:0007669"/>
    <property type="project" value="TreeGrafter"/>
</dbReference>
<evidence type="ECO:0000256" key="1">
    <source>
        <dbReference type="ARBA" id="ARBA00001946"/>
    </source>
</evidence>
<evidence type="ECO:0000256" key="14">
    <source>
        <dbReference type="ARBA" id="ARBA00058985"/>
    </source>
</evidence>
<dbReference type="CDD" id="cd17719">
    <property type="entry name" value="BRCT_Rev1"/>
    <property type="match status" value="1"/>
</dbReference>
<dbReference type="PANTHER" id="PTHR45990:SF1">
    <property type="entry name" value="DNA REPAIR PROTEIN REV1"/>
    <property type="match status" value="1"/>
</dbReference>
<keyword evidence="11" id="KW-0238">DNA-binding</keyword>
<dbReference type="Gene3D" id="1.20.58.1280">
    <property type="entry name" value="DNA repair protein Rev1, C-terminal domain"/>
    <property type="match status" value="1"/>
</dbReference>
<dbReference type="InterPro" id="IPR038401">
    <property type="entry name" value="Rev1_C_sf"/>
</dbReference>